<comment type="pathway">
    <text evidence="2">Lipid metabolism.</text>
</comment>
<keyword evidence="12" id="KW-1185">Reference proteome</keyword>
<evidence type="ECO:0000256" key="5">
    <source>
        <dbReference type="ARBA" id="ARBA00024360"/>
    </source>
</evidence>
<evidence type="ECO:0000259" key="10">
    <source>
        <dbReference type="Pfam" id="PF06974"/>
    </source>
</evidence>
<feature type="transmembrane region" description="Helical" evidence="8">
    <location>
        <begin position="12"/>
        <end position="39"/>
    </location>
</feature>
<comment type="catalytic activity">
    <reaction evidence="6">
        <text>a long chain fatty alcohol + a fatty acyl-CoA = a long-chain alcohol wax ester + CoA</text>
        <dbReference type="Rhea" id="RHEA:38443"/>
        <dbReference type="ChEBI" id="CHEBI:17135"/>
        <dbReference type="ChEBI" id="CHEBI:57287"/>
        <dbReference type="ChEBI" id="CHEBI:77636"/>
        <dbReference type="ChEBI" id="CHEBI:235323"/>
        <dbReference type="EC" id="2.3.1.75"/>
    </reaction>
</comment>
<comment type="pathway">
    <text evidence="1">Glycerolipid metabolism; triacylglycerol biosynthesis.</text>
</comment>
<gene>
    <name evidence="11" type="ORF">Fcan01_04944</name>
</gene>
<comment type="catalytic activity">
    <reaction evidence="7">
        <text>an acyl-CoA + a 1,2-diacyl-sn-glycerol = a triacyl-sn-glycerol + CoA</text>
        <dbReference type="Rhea" id="RHEA:10868"/>
        <dbReference type="ChEBI" id="CHEBI:17815"/>
        <dbReference type="ChEBI" id="CHEBI:57287"/>
        <dbReference type="ChEBI" id="CHEBI:58342"/>
        <dbReference type="ChEBI" id="CHEBI:64615"/>
        <dbReference type="EC" id="2.3.1.20"/>
    </reaction>
</comment>
<keyword evidence="3 11" id="KW-0808">Transferase</keyword>
<comment type="similarity">
    <text evidence="5">In the N-terminal section; belongs to the long-chain O-acyltransferase family.</text>
</comment>
<feature type="domain" description="O-acyltransferase WSD1 C-terminal" evidence="10">
    <location>
        <begin position="336"/>
        <end position="475"/>
    </location>
</feature>
<evidence type="ECO:0000256" key="1">
    <source>
        <dbReference type="ARBA" id="ARBA00004771"/>
    </source>
</evidence>
<keyword evidence="8" id="KW-1133">Transmembrane helix</keyword>
<keyword evidence="4 11" id="KW-0012">Acyltransferase</keyword>
<dbReference type="Proteomes" id="UP000198287">
    <property type="component" value="Unassembled WGS sequence"/>
</dbReference>
<evidence type="ECO:0000256" key="4">
    <source>
        <dbReference type="ARBA" id="ARBA00023315"/>
    </source>
</evidence>
<dbReference type="GO" id="GO:0004144">
    <property type="term" value="F:diacylglycerol O-acyltransferase activity"/>
    <property type="evidence" value="ECO:0007669"/>
    <property type="project" value="UniProtKB-EC"/>
</dbReference>
<dbReference type="OrthoDB" id="8196708at2759"/>
<dbReference type="InterPro" id="IPR009721">
    <property type="entry name" value="O-acyltransferase_WSD1_C"/>
</dbReference>
<evidence type="ECO:0000256" key="3">
    <source>
        <dbReference type="ARBA" id="ARBA00022679"/>
    </source>
</evidence>
<name>A0A226EWJ5_FOLCA</name>
<keyword evidence="8" id="KW-0812">Transmembrane</keyword>
<feature type="domain" description="O-acyltransferase WSD1-like N-terminal" evidence="9">
    <location>
        <begin position="74"/>
        <end position="206"/>
    </location>
</feature>
<dbReference type="EMBL" id="LNIX01000002">
    <property type="protein sequence ID" value="OXA60996.1"/>
    <property type="molecule type" value="Genomic_DNA"/>
</dbReference>
<evidence type="ECO:0000256" key="6">
    <source>
        <dbReference type="ARBA" id="ARBA00047604"/>
    </source>
</evidence>
<evidence type="ECO:0000259" key="9">
    <source>
        <dbReference type="Pfam" id="PF03007"/>
    </source>
</evidence>
<keyword evidence="8" id="KW-0472">Membrane</keyword>
<dbReference type="InterPro" id="IPR004255">
    <property type="entry name" value="O-acyltransferase_WSD1_N"/>
</dbReference>
<dbReference type="Pfam" id="PF06974">
    <property type="entry name" value="WS_DGAT_C"/>
    <property type="match status" value="1"/>
</dbReference>
<evidence type="ECO:0000313" key="11">
    <source>
        <dbReference type="EMBL" id="OXA60996.1"/>
    </source>
</evidence>
<dbReference type="Pfam" id="PF03007">
    <property type="entry name" value="WS_DGAT_cat"/>
    <property type="match status" value="1"/>
</dbReference>
<dbReference type="AlphaFoldDB" id="A0A226EWJ5"/>
<dbReference type="GO" id="GO:0047196">
    <property type="term" value="F:long-chain-alcohol O-fatty-acyltransferase activity"/>
    <property type="evidence" value="ECO:0007669"/>
    <property type="project" value="UniProtKB-EC"/>
</dbReference>
<organism evidence="11 12">
    <name type="scientific">Folsomia candida</name>
    <name type="common">Springtail</name>
    <dbReference type="NCBI Taxonomy" id="158441"/>
    <lineage>
        <taxon>Eukaryota</taxon>
        <taxon>Metazoa</taxon>
        <taxon>Ecdysozoa</taxon>
        <taxon>Arthropoda</taxon>
        <taxon>Hexapoda</taxon>
        <taxon>Collembola</taxon>
        <taxon>Entomobryomorpha</taxon>
        <taxon>Isotomoidea</taxon>
        <taxon>Isotomidae</taxon>
        <taxon>Proisotominae</taxon>
        <taxon>Folsomia</taxon>
    </lineage>
</organism>
<dbReference type="GO" id="GO:0019432">
    <property type="term" value="P:triglyceride biosynthetic process"/>
    <property type="evidence" value="ECO:0007669"/>
    <property type="project" value="TreeGrafter"/>
</dbReference>
<evidence type="ECO:0000256" key="2">
    <source>
        <dbReference type="ARBA" id="ARBA00005189"/>
    </source>
</evidence>
<sequence>MLLAVRTTVKLCVFVLGIVITLPVILYRLILSTLVSYFYSMKMVESRSSCFLAEDFHLKDSYTSMLIIELDSGQHLELSELRRLVQERIIDDAKYSELRSTVTQFMGYLFWKEDEEFKIEHHINELKDLKVPSADLACPNEVDELARNLIRCRSWKKNKPLWEIILASTNSEIRAGSDKKDVIFVKYHHGMMDGFAAFNMLGQLLGQGDLSMKAICINQVKKPTRNWNMIYKLVSSLAIAPIDVWQYFYSVDGVTCKLPALSSEHETNFNVISHAGKLEIIKAAKWRHKVDFNSVYVAGITAFYRNVLLTSGHIINHDATVGVVLLMPGHPGTMSNYIIAANLVLPLRESDRIKRLQLISQQIKRVTRSQVPRFIFLIFTWLGSLPHPLLKWVRNQGIIFKNHFVATNIGGGSENHTLTLGEKTISGLRSVMNTTKDGPGFKIGLLTYNGDVRVTACFKGGLLPERPQNMMAECFHEWEALNREY</sequence>
<dbReference type="InterPro" id="IPR045034">
    <property type="entry name" value="O-acyltransferase_WSD1-like"/>
</dbReference>
<protein>
    <submittedName>
        <fullName evidence="11">Putative diacylglycerol O-acyltransferase tgs1</fullName>
    </submittedName>
</protein>
<comment type="caution">
    <text evidence="11">The sequence shown here is derived from an EMBL/GenBank/DDBJ whole genome shotgun (WGS) entry which is preliminary data.</text>
</comment>
<evidence type="ECO:0000256" key="8">
    <source>
        <dbReference type="SAM" id="Phobius"/>
    </source>
</evidence>
<reference evidence="11 12" key="1">
    <citation type="submission" date="2015-12" db="EMBL/GenBank/DDBJ databases">
        <title>The genome of Folsomia candida.</title>
        <authorList>
            <person name="Faddeeva A."/>
            <person name="Derks M.F."/>
            <person name="Anvar Y."/>
            <person name="Smit S."/>
            <person name="Van Straalen N."/>
            <person name="Roelofs D."/>
        </authorList>
    </citation>
    <scope>NUCLEOTIDE SEQUENCE [LARGE SCALE GENOMIC DNA]</scope>
    <source>
        <strain evidence="11 12">VU population</strain>
        <tissue evidence="11">Whole body</tissue>
    </source>
</reference>
<evidence type="ECO:0000256" key="7">
    <source>
        <dbReference type="ARBA" id="ARBA00048109"/>
    </source>
</evidence>
<dbReference type="GO" id="GO:0005886">
    <property type="term" value="C:plasma membrane"/>
    <property type="evidence" value="ECO:0007669"/>
    <property type="project" value="TreeGrafter"/>
</dbReference>
<proteinExistence type="inferred from homology"/>
<accession>A0A226EWJ5</accession>
<evidence type="ECO:0000313" key="12">
    <source>
        <dbReference type="Proteomes" id="UP000198287"/>
    </source>
</evidence>
<dbReference type="PANTHER" id="PTHR31650:SF1">
    <property type="entry name" value="WAX ESTER SYNTHASE_DIACYLGLYCEROL ACYLTRANSFERASE 4-RELATED"/>
    <property type="match status" value="1"/>
</dbReference>
<dbReference type="PANTHER" id="PTHR31650">
    <property type="entry name" value="O-ACYLTRANSFERASE (WSD1-LIKE) FAMILY PROTEIN"/>
    <property type="match status" value="1"/>
</dbReference>